<evidence type="ECO:0000256" key="3">
    <source>
        <dbReference type="ARBA" id="ARBA00022692"/>
    </source>
</evidence>
<dbReference type="GO" id="GO:0005886">
    <property type="term" value="C:plasma membrane"/>
    <property type="evidence" value="ECO:0007669"/>
    <property type="project" value="UniProtKB-SubCell"/>
</dbReference>
<dbReference type="PRINTS" id="PR00237">
    <property type="entry name" value="GPCRRHODOPSN"/>
</dbReference>
<name>A0AAD9J4C2_9ANNE</name>
<sequence>MTVTVVFNDSLETSTTTIHLEANNYMSSTWMRDAYVVIKISLSAVIFVGNCLALIYFIKSRKLRQWKYALLCSLAVSDLFVGMANPWFVFWNIFHHDPGERLTNRQFYTWFYANMSAYYASILNMVMIGTDRLIAVTFPLQYFSIITNKMTTSMVMFAWTVPSLYLIFSMVVLWHRMNSLACSTLTINQKHNIFVAFLYLVVALFVSYISGQVWYVAHQRREKIRDHWQGNDEGERRRVTESEFNNVALRDAGASCSVQSSNDGSGCTDAIGGDIGSQ</sequence>
<gene>
    <name evidence="8" type="ORF">LSH36_649g01001</name>
</gene>
<dbReference type="GO" id="GO:0004930">
    <property type="term" value="F:G protein-coupled receptor activity"/>
    <property type="evidence" value="ECO:0007669"/>
    <property type="project" value="InterPro"/>
</dbReference>
<evidence type="ECO:0000313" key="9">
    <source>
        <dbReference type="Proteomes" id="UP001208570"/>
    </source>
</evidence>
<feature type="transmembrane region" description="Helical" evidence="6">
    <location>
        <begin position="68"/>
        <end position="90"/>
    </location>
</feature>
<evidence type="ECO:0000256" key="2">
    <source>
        <dbReference type="ARBA" id="ARBA00022475"/>
    </source>
</evidence>
<dbReference type="Gene3D" id="1.20.1070.10">
    <property type="entry name" value="Rhodopsin 7-helix transmembrane proteins"/>
    <property type="match status" value="1"/>
</dbReference>
<feature type="transmembrane region" description="Helical" evidence="6">
    <location>
        <begin position="194"/>
        <end position="217"/>
    </location>
</feature>
<dbReference type="PROSITE" id="PS50262">
    <property type="entry name" value="G_PROTEIN_RECEP_F1_2"/>
    <property type="match status" value="1"/>
</dbReference>
<keyword evidence="3 6" id="KW-0812">Transmembrane</keyword>
<evidence type="ECO:0000256" key="6">
    <source>
        <dbReference type="SAM" id="Phobius"/>
    </source>
</evidence>
<evidence type="ECO:0000256" key="1">
    <source>
        <dbReference type="ARBA" id="ARBA00004651"/>
    </source>
</evidence>
<dbReference type="SUPFAM" id="SSF81321">
    <property type="entry name" value="Family A G protein-coupled receptor-like"/>
    <property type="match status" value="1"/>
</dbReference>
<reference evidence="8" key="1">
    <citation type="journal article" date="2023" name="Mol. Biol. Evol.">
        <title>Third-Generation Sequencing Reveals the Adaptive Role of the Epigenome in Three Deep-Sea Polychaetes.</title>
        <authorList>
            <person name="Perez M."/>
            <person name="Aroh O."/>
            <person name="Sun Y."/>
            <person name="Lan Y."/>
            <person name="Juniper S.K."/>
            <person name="Young C.R."/>
            <person name="Angers B."/>
            <person name="Qian P.Y."/>
        </authorList>
    </citation>
    <scope>NUCLEOTIDE SEQUENCE</scope>
    <source>
        <strain evidence="8">P08H-3</strain>
    </source>
</reference>
<dbReference type="Pfam" id="PF00001">
    <property type="entry name" value="7tm_1"/>
    <property type="match status" value="1"/>
</dbReference>
<feature type="transmembrane region" description="Helical" evidence="6">
    <location>
        <begin position="110"/>
        <end position="134"/>
    </location>
</feature>
<dbReference type="Proteomes" id="UP001208570">
    <property type="component" value="Unassembled WGS sequence"/>
</dbReference>
<feature type="transmembrane region" description="Helical" evidence="6">
    <location>
        <begin position="34"/>
        <end position="56"/>
    </location>
</feature>
<dbReference type="InterPro" id="IPR000276">
    <property type="entry name" value="GPCR_Rhodpsn"/>
</dbReference>
<evidence type="ECO:0000256" key="4">
    <source>
        <dbReference type="ARBA" id="ARBA00022989"/>
    </source>
</evidence>
<feature type="domain" description="G-protein coupled receptors family 1 profile" evidence="7">
    <location>
        <begin position="49"/>
        <end position="209"/>
    </location>
</feature>
<keyword evidence="5 6" id="KW-0472">Membrane</keyword>
<proteinExistence type="predicted"/>
<protein>
    <recommendedName>
        <fullName evidence="7">G-protein coupled receptors family 1 profile domain-containing protein</fullName>
    </recommendedName>
</protein>
<dbReference type="AlphaFoldDB" id="A0AAD9J4C2"/>
<dbReference type="CDD" id="cd00637">
    <property type="entry name" value="7tm_classA_rhodopsin-like"/>
    <property type="match status" value="1"/>
</dbReference>
<accession>A0AAD9J4C2</accession>
<dbReference type="EMBL" id="JAODUP010000649">
    <property type="protein sequence ID" value="KAK2145888.1"/>
    <property type="molecule type" value="Genomic_DNA"/>
</dbReference>
<keyword evidence="4 6" id="KW-1133">Transmembrane helix</keyword>
<comment type="caution">
    <text evidence="8">The sequence shown here is derived from an EMBL/GenBank/DDBJ whole genome shotgun (WGS) entry which is preliminary data.</text>
</comment>
<keyword evidence="2" id="KW-1003">Cell membrane</keyword>
<evidence type="ECO:0000256" key="5">
    <source>
        <dbReference type="ARBA" id="ARBA00023136"/>
    </source>
</evidence>
<organism evidence="8 9">
    <name type="scientific">Paralvinella palmiformis</name>
    <dbReference type="NCBI Taxonomy" id="53620"/>
    <lineage>
        <taxon>Eukaryota</taxon>
        <taxon>Metazoa</taxon>
        <taxon>Spiralia</taxon>
        <taxon>Lophotrochozoa</taxon>
        <taxon>Annelida</taxon>
        <taxon>Polychaeta</taxon>
        <taxon>Sedentaria</taxon>
        <taxon>Canalipalpata</taxon>
        <taxon>Terebellida</taxon>
        <taxon>Terebelliformia</taxon>
        <taxon>Alvinellidae</taxon>
        <taxon>Paralvinella</taxon>
    </lineage>
</organism>
<feature type="transmembrane region" description="Helical" evidence="6">
    <location>
        <begin position="155"/>
        <end position="174"/>
    </location>
</feature>
<dbReference type="InterPro" id="IPR017452">
    <property type="entry name" value="GPCR_Rhodpsn_7TM"/>
</dbReference>
<evidence type="ECO:0000313" key="8">
    <source>
        <dbReference type="EMBL" id="KAK2145888.1"/>
    </source>
</evidence>
<comment type="subcellular location">
    <subcellularLocation>
        <location evidence="1">Cell membrane</location>
        <topology evidence="1">Multi-pass membrane protein</topology>
    </subcellularLocation>
</comment>
<dbReference type="PANTHER" id="PTHR22750">
    <property type="entry name" value="G-PROTEIN COUPLED RECEPTOR"/>
    <property type="match status" value="1"/>
</dbReference>
<evidence type="ECO:0000259" key="7">
    <source>
        <dbReference type="PROSITE" id="PS50262"/>
    </source>
</evidence>
<keyword evidence="9" id="KW-1185">Reference proteome</keyword>